<name>R9XWE5_9FLOR</name>
<proteinExistence type="predicted"/>
<evidence type="ECO:0000313" key="2">
    <source>
        <dbReference type="EMBL" id="AGO19802.1"/>
    </source>
</evidence>
<dbReference type="RefSeq" id="YP_008144775.1">
    <property type="nucleotide sequence ID" value="NC_021618.1"/>
</dbReference>
<gene>
    <name evidence="2" type="primary">orf30</name>
</gene>
<accession>R9XWE5</accession>
<feature type="transmembrane region" description="Helical" evidence="1">
    <location>
        <begin position="12"/>
        <end position="33"/>
    </location>
</feature>
<sequence length="35" mass="4341">MFTELIKYFMLLEWFIICCTKGIYITFDLIAYFCF</sequence>
<dbReference type="GeneID" id="16017101"/>
<keyword evidence="2" id="KW-0934">Plastid</keyword>
<reference evidence="2" key="1">
    <citation type="journal article" date="2013" name="PLoS ONE">
        <title>The Plastid Genome of the Red Macroalga Grateloupia taiwanensis (Halymeniaceae).</title>
        <authorList>
            <person name="Depriest M.S."/>
            <person name="Bhattacharya D."/>
            <person name="Lopez-Bautista J.M."/>
        </authorList>
    </citation>
    <scope>NUCLEOTIDE SEQUENCE</scope>
</reference>
<protein>
    <submittedName>
        <fullName evidence="2">Uncharacterized protein</fullName>
    </submittedName>
</protein>
<keyword evidence="1" id="KW-0812">Transmembrane</keyword>
<keyword evidence="1" id="KW-1133">Transmembrane helix</keyword>
<geneLocation type="plastid" evidence="2"/>
<keyword evidence="1" id="KW-0472">Membrane</keyword>
<evidence type="ECO:0000256" key="1">
    <source>
        <dbReference type="SAM" id="Phobius"/>
    </source>
</evidence>
<reference evidence="2" key="2">
    <citation type="submission" date="2013-04" db="EMBL/GenBank/DDBJ databases">
        <authorList>
            <person name="DePriest M.S.Jr."/>
            <person name="Bhattacharya D."/>
            <person name="Lopez-Bautista J.M."/>
        </authorList>
    </citation>
    <scope>NUCLEOTIDE SEQUENCE</scope>
</reference>
<dbReference type="AlphaFoldDB" id="R9XWE5"/>
<dbReference type="EMBL" id="KC894740">
    <property type="protein sequence ID" value="AGO19802.1"/>
    <property type="molecule type" value="Genomic_DNA"/>
</dbReference>
<organism evidence="2">
    <name type="scientific">Phyllymenia taiwanensis</name>
    <dbReference type="NCBI Taxonomy" id="1260292"/>
    <lineage>
        <taxon>Eukaryota</taxon>
        <taxon>Rhodophyta</taxon>
        <taxon>Florideophyceae</taxon>
        <taxon>Rhodymeniophycidae</taxon>
        <taxon>Halymeniales</taxon>
        <taxon>Halymeniaceae</taxon>
        <taxon>Phyllymenia</taxon>
    </lineage>
</organism>